<proteinExistence type="inferred from homology"/>
<reference evidence="9 10" key="2">
    <citation type="submission" date="2018-11" db="EMBL/GenBank/DDBJ databases">
        <authorList>
            <consortium name="Pathogen Informatics"/>
        </authorList>
    </citation>
    <scope>NUCLEOTIDE SEQUENCE [LARGE SCALE GENOMIC DNA]</scope>
</reference>
<evidence type="ECO:0000256" key="1">
    <source>
        <dbReference type="ARBA" id="ARBA00004496"/>
    </source>
</evidence>
<evidence type="ECO:0000313" key="10">
    <source>
        <dbReference type="Proteomes" id="UP000270296"/>
    </source>
</evidence>
<comment type="similarity">
    <text evidence="2">Belongs to the methyltransferase superfamily. L-isoaspartyl/D-aspartyl protein methyltransferase family.</text>
</comment>
<dbReference type="Pfam" id="PF01135">
    <property type="entry name" value="PCMT"/>
    <property type="match status" value="1"/>
</dbReference>
<evidence type="ECO:0000256" key="5">
    <source>
        <dbReference type="ARBA" id="ARBA00022603"/>
    </source>
</evidence>
<reference evidence="11" key="1">
    <citation type="submission" date="2016-06" db="UniProtKB">
        <authorList>
            <consortium name="WormBaseParasite"/>
        </authorList>
    </citation>
    <scope>IDENTIFICATION</scope>
</reference>
<accession>A0A183IYC2</accession>
<organism evidence="11">
    <name type="scientific">Soboliphyme baturini</name>
    <dbReference type="NCBI Taxonomy" id="241478"/>
    <lineage>
        <taxon>Eukaryota</taxon>
        <taxon>Metazoa</taxon>
        <taxon>Ecdysozoa</taxon>
        <taxon>Nematoda</taxon>
        <taxon>Enoplea</taxon>
        <taxon>Dorylaimia</taxon>
        <taxon>Dioctophymatida</taxon>
        <taxon>Dioctophymatoidea</taxon>
        <taxon>Soboliphymatidae</taxon>
        <taxon>Soboliphyme</taxon>
    </lineage>
</organism>
<dbReference type="Proteomes" id="UP000270296">
    <property type="component" value="Unassembled WGS sequence"/>
</dbReference>
<evidence type="ECO:0000313" key="9">
    <source>
        <dbReference type="EMBL" id="VDP18245.1"/>
    </source>
</evidence>
<dbReference type="InterPro" id="IPR000682">
    <property type="entry name" value="PCMT"/>
</dbReference>
<dbReference type="EMBL" id="UZAM01011796">
    <property type="protein sequence ID" value="VDP18245.1"/>
    <property type="molecule type" value="Genomic_DNA"/>
</dbReference>
<dbReference type="GO" id="GO:0032259">
    <property type="term" value="P:methylation"/>
    <property type="evidence" value="ECO:0007669"/>
    <property type="project" value="UniProtKB-KW"/>
</dbReference>
<evidence type="ECO:0000256" key="8">
    <source>
        <dbReference type="SAM" id="Phobius"/>
    </source>
</evidence>
<keyword evidence="10" id="KW-1185">Reference proteome</keyword>
<comment type="subcellular location">
    <subcellularLocation>
        <location evidence="1">Cytoplasm</location>
    </subcellularLocation>
</comment>
<keyword evidence="6" id="KW-0808">Transferase</keyword>
<sequence>MIDVLILRIPSFVLLLMLVIQKVVCLLAFRAVCSMAWISHGVNNTDMVQALKRNGIITSDRVENAMLAVDRGNYSLRNPYYDSPQGIGYGATISAPHMVIVFATLHYTPPGSVGNVLTVELKNDCTHKMEPFAHC</sequence>
<evidence type="ECO:0000256" key="4">
    <source>
        <dbReference type="ARBA" id="ARBA00022490"/>
    </source>
</evidence>
<keyword evidence="8" id="KW-1133">Transmembrane helix</keyword>
<keyword evidence="4" id="KW-0963">Cytoplasm</keyword>
<evidence type="ECO:0000256" key="6">
    <source>
        <dbReference type="ARBA" id="ARBA00022679"/>
    </source>
</evidence>
<evidence type="ECO:0000256" key="2">
    <source>
        <dbReference type="ARBA" id="ARBA00005369"/>
    </source>
</evidence>
<keyword evidence="8" id="KW-0812">Transmembrane</keyword>
<name>A0A183IYC2_9BILA</name>
<feature type="transmembrane region" description="Helical" evidence="8">
    <location>
        <begin position="12"/>
        <end position="38"/>
    </location>
</feature>
<dbReference type="Gene3D" id="3.40.50.150">
    <property type="entry name" value="Vaccinia Virus protein VP39"/>
    <property type="match status" value="1"/>
</dbReference>
<dbReference type="GO" id="GO:0004719">
    <property type="term" value="F:protein-L-isoaspartate (D-aspartate) O-methyltransferase activity"/>
    <property type="evidence" value="ECO:0007669"/>
    <property type="project" value="UniProtKB-EC"/>
</dbReference>
<keyword evidence="5" id="KW-0489">Methyltransferase</keyword>
<dbReference type="SUPFAM" id="SSF53335">
    <property type="entry name" value="S-adenosyl-L-methionine-dependent methyltransferases"/>
    <property type="match status" value="1"/>
</dbReference>
<gene>
    <name evidence="9" type="ORF">SBAD_LOCUS8620</name>
</gene>
<dbReference type="AlphaFoldDB" id="A0A183IYC2"/>
<dbReference type="GO" id="GO:0005737">
    <property type="term" value="C:cytoplasm"/>
    <property type="evidence" value="ECO:0007669"/>
    <property type="project" value="UniProtKB-SubCell"/>
</dbReference>
<dbReference type="WBParaSite" id="SBAD_0000893101-mRNA-1">
    <property type="protein sequence ID" value="SBAD_0000893101-mRNA-1"/>
    <property type="gene ID" value="SBAD_0000893101"/>
</dbReference>
<keyword evidence="7" id="KW-0949">S-adenosyl-L-methionine</keyword>
<dbReference type="InterPro" id="IPR029063">
    <property type="entry name" value="SAM-dependent_MTases_sf"/>
</dbReference>
<dbReference type="PANTHER" id="PTHR11579:SF0">
    <property type="entry name" value="PROTEIN-L-ISOASPARTATE(D-ASPARTATE) O-METHYLTRANSFERASE"/>
    <property type="match status" value="1"/>
</dbReference>
<evidence type="ECO:0000256" key="7">
    <source>
        <dbReference type="ARBA" id="ARBA00022691"/>
    </source>
</evidence>
<evidence type="ECO:0000313" key="11">
    <source>
        <dbReference type="WBParaSite" id="SBAD_0000893101-mRNA-1"/>
    </source>
</evidence>
<protein>
    <recommendedName>
        <fullName evidence="3">protein-L-isoaspartate(D-aspartate) O-methyltransferase</fullName>
        <ecNumber evidence="3">2.1.1.77</ecNumber>
    </recommendedName>
</protein>
<keyword evidence="8" id="KW-0472">Membrane</keyword>
<dbReference type="EC" id="2.1.1.77" evidence="3"/>
<dbReference type="OrthoDB" id="73890at2759"/>
<evidence type="ECO:0000256" key="3">
    <source>
        <dbReference type="ARBA" id="ARBA00011890"/>
    </source>
</evidence>
<dbReference type="PANTHER" id="PTHR11579">
    <property type="entry name" value="PROTEIN-L-ISOASPARTATE O-METHYLTRANSFERASE"/>
    <property type="match status" value="1"/>
</dbReference>